<evidence type="ECO:0000313" key="2">
    <source>
        <dbReference type="EMBL" id="KAK2655189.1"/>
    </source>
</evidence>
<dbReference type="AlphaFoldDB" id="A0AAD9X970"/>
<gene>
    <name evidence="2" type="ORF">Ddye_008241</name>
</gene>
<name>A0AAD9X970_9ROSI</name>
<evidence type="ECO:0000313" key="3">
    <source>
        <dbReference type="Proteomes" id="UP001280121"/>
    </source>
</evidence>
<evidence type="ECO:0000256" key="1">
    <source>
        <dbReference type="SAM" id="MobiDB-lite"/>
    </source>
</evidence>
<organism evidence="2 3">
    <name type="scientific">Dipteronia dyeriana</name>
    <dbReference type="NCBI Taxonomy" id="168575"/>
    <lineage>
        <taxon>Eukaryota</taxon>
        <taxon>Viridiplantae</taxon>
        <taxon>Streptophyta</taxon>
        <taxon>Embryophyta</taxon>
        <taxon>Tracheophyta</taxon>
        <taxon>Spermatophyta</taxon>
        <taxon>Magnoliopsida</taxon>
        <taxon>eudicotyledons</taxon>
        <taxon>Gunneridae</taxon>
        <taxon>Pentapetalae</taxon>
        <taxon>rosids</taxon>
        <taxon>malvids</taxon>
        <taxon>Sapindales</taxon>
        <taxon>Sapindaceae</taxon>
        <taxon>Hippocastanoideae</taxon>
        <taxon>Acereae</taxon>
        <taxon>Dipteronia</taxon>
    </lineage>
</organism>
<proteinExistence type="predicted"/>
<feature type="region of interest" description="Disordered" evidence="1">
    <location>
        <begin position="161"/>
        <end position="190"/>
    </location>
</feature>
<protein>
    <submittedName>
        <fullName evidence="2">Uncharacterized protein</fullName>
    </submittedName>
</protein>
<comment type="caution">
    <text evidence="2">The sequence shown here is derived from an EMBL/GenBank/DDBJ whole genome shotgun (WGS) entry which is preliminary data.</text>
</comment>
<reference evidence="2" key="1">
    <citation type="journal article" date="2023" name="Plant J.">
        <title>Genome sequences and population genomics provide insights into the demographic history, inbreeding, and mutation load of two 'living fossil' tree species of Dipteronia.</title>
        <authorList>
            <person name="Feng Y."/>
            <person name="Comes H.P."/>
            <person name="Chen J."/>
            <person name="Zhu S."/>
            <person name="Lu R."/>
            <person name="Zhang X."/>
            <person name="Li P."/>
            <person name="Qiu J."/>
            <person name="Olsen K.M."/>
            <person name="Qiu Y."/>
        </authorList>
    </citation>
    <scope>NUCLEOTIDE SEQUENCE</scope>
    <source>
        <strain evidence="2">KIB01</strain>
    </source>
</reference>
<dbReference type="InterPro" id="IPR012337">
    <property type="entry name" value="RNaseH-like_sf"/>
</dbReference>
<dbReference type="SUPFAM" id="SSF53098">
    <property type="entry name" value="Ribonuclease H-like"/>
    <property type="match status" value="1"/>
</dbReference>
<keyword evidence="3" id="KW-1185">Reference proteome</keyword>
<sequence>MREVCKGEIVRPGATRFATNHIALDSLLKKKANLKQLFISDAWASNQLSRTTNVKKKERCILDLEFWNNVTSVVKIYEPMYHVLRLVDTEVVPTIPIVYNLLKVAAKAGDDNENLIFDWVKPTFLDDDEKTPDPHIVSHARDIGIDVEQVIREEVGVDSGVIVSSSSDDQHTSDGNSGGKDDGDDGDGGD</sequence>
<accession>A0AAD9X970</accession>
<dbReference type="Proteomes" id="UP001280121">
    <property type="component" value="Unassembled WGS sequence"/>
</dbReference>
<dbReference type="EMBL" id="JANJYI010000003">
    <property type="protein sequence ID" value="KAK2655189.1"/>
    <property type="molecule type" value="Genomic_DNA"/>
</dbReference>